<sequence>MMVITTSIVKARLYPYKTLVLRLYQSHAASSSSSPYRYFSAAVPPQNKNDDDDEQKFGFVESAKKLIIEKVVTPKNQFYMLVAGGSFGAYVISKGLISFTSFFTHLSPLSVARYSFYTGFGAASILGGLSLVTAENLYIRADPVYKYCKNWVVKDDSVNLALGNGIRAGKLRSYRLDPGNFHFDGTSLIWRPPRIQMLFDVSADGLVTAEATKNFGFPPKLKTNLLKVDYETGEDGKGGTVEGNETIFLVGDDKDMTRVSSRSGLSLEKLVDLVHISRGARR</sequence>
<gene>
    <name evidence="2" type="ORF">FRACYDRAFT_239145</name>
</gene>
<reference evidence="2 3" key="1">
    <citation type="submission" date="2016-09" db="EMBL/GenBank/DDBJ databases">
        <title>Extensive genetic diversity and differential bi-allelic expression allows diatom success in the polar Southern Ocean.</title>
        <authorList>
            <consortium name="DOE Joint Genome Institute"/>
            <person name="Mock T."/>
            <person name="Otillar R.P."/>
            <person name="Strauss J."/>
            <person name="Dupont C."/>
            <person name="Frickenhaus S."/>
            <person name="Maumus F."/>
            <person name="Mcmullan M."/>
            <person name="Sanges R."/>
            <person name="Schmutz J."/>
            <person name="Toseland A."/>
            <person name="Valas R."/>
            <person name="Veluchamy A."/>
            <person name="Ward B.J."/>
            <person name="Allen A."/>
            <person name="Barry K."/>
            <person name="Falciatore A."/>
            <person name="Ferrante M."/>
            <person name="Fortunato A.E."/>
            <person name="Gloeckner G."/>
            <person name="Gruber A."/>
            <person name="Hipkin R."/>
            <person name="Janech M."/>
            <person name="Kroth P."/>
            <person name="Leese F."/>
            <person name="Lindquist E."/>
            <person name="Lyon B.R."/>
            <person name="Martin J."/>
            <person name="Mayer C."/>
            <person name="Parker M."/>
            <person name="Quesneville H."/>
            <person name="Raymond J."/>
            <person name="Uhlig C."/>
            <person name="Valentin K.U."/>
            <person name="Worden A.Z."/>
            <person name="Armbrust E.V."/>
            <person name="Bowler C."/>
            <person name="Green B."/>
            <person name="Moulton V."/>
            <person name="Van Oosterhout C."/>
            <person name="Grigoriev I."/>
        </authorList>
    </citation>
    <scope>NUCLEOTIDE SEQUENCE [LARGE SCALE GENOMIC DNA]</scope>
    <source>
        <strain evidence="2 3">CCMP1102</strain>
    </source>
</reference>
<evidence type="ECO:0000256" key="1">
    <source>
        <dbReference type="SAM" id="Phobius"/>
    </source>
</evidence>
<dbReference type="AlphaFoldDB" id="A0A1E7FEG6"/>
<dbReference type="InParanoid" id="A0A1E7FEG6"/>
<dbReference type="KEGG" id="fcy:FRACYDRAFT_239145"/>
<feature type="transmembrane region" description="Helical" evidence="1">
    <location>
        <begin position="78"/>
        <end position="102"/>
    </location>
</feature>
<keyword evidence="1" id="KW-0472">Membrane</keyword>
<organism evidence="2 3">
    <name type="scientific">Fragilariopsis cylindrus CCMP1102</name>
    <dbReference type="NCBI Taxonomy" id="635003"/>
    <lineage>
        <taxon>Eukaryota</taxon>
        <taxon>Sar</taxon>
        <taxon>Stramenopiles</taxon>
        <taxon>Ochrophyta</taxon>
        <taxon>Bacillariophyta</taxon>
        <taxon>Bacillariophyceae</taxon>
        <taxon>Bacillariophycidae</taxon>
        <taxon>Bacillariales</taxon>
        <taxon>Bacillariaceae</taxon>
        <taxon>Fragilariopsis</taxon>
    </lineage>
</organism>
<keyword evidence="1" id="KW-0812">Transmembrane</keyword>
<dbReference type="Proteomes" id="UP000095751">
    <property type="component" value="Unassembled WGS sequence"/>
</dbReference>
<keyword evidence="3" id="KW-1185">Reference proteome</keyword>
<keyword evidence="1" id="KW-1133">Transmembrane helix</keyword>
<evidence type="ECO:0000313" key="2">
    <source>
        <dbReference type="EMBL" id="OEU16550.1"/>
    </source>
</evidence>
<feature type="transmembrane region" description="Helical" evidence="1">
    <location>
        <begin position="114"/>
        <end position="139"/>
    </location>
</feature>
<proteinExistence type="predicted"/>
<name>A0A1E7FEG6_9STRA</name>
<dbReference type="OrthoDB" id="40298at2759"/>
<accession>A0A1E7FEG6</accession>
<protein>
    <submittedName>
        <fullName evidence="2">Uncharacterized protein</fullName>
    </submittedName>
</protein>
<dbReference type="EMBL" id="KV784358">
    <property type="protein sequence ID" value="OEU16550.1"/>
    <property type="molecule type" value="Genomic_DNA"/>
</dbReference>
<evidence type="ECO:0000313" key="3">
    <source>
        <dbReference type="Proteomes" id="UP000095751"/>
    </source>
</evidence>